<keyword evidence="4 6" id="KW-1133">Transmembrane helix</keyword>
<gene>
    <name evidence="8" type="ORF">OSSY52_05060</name>
</gene>
<feature type="transmembrane region" description="Helical" evidence="6">
    <location>
        <begin position="47"/>
        <end position="68"/>
    </location>
</feature>
<evidence type="ECO:0000256" key="6">
    <source>
        <dbReference type="SAM" id="Phobius"/>
    </source>
</evidence>
<name>A0A7G1G329_9BACT</name>
<accession>A0A7G1G329</accession>
<keyword evidence="9" id="KW-1185">Reference proteome</keyword>
<evidence type="ECO:0000256" key="3">
    <source>
        <dbReference type="ARBA" id="ARBA00022692"/>
    </source>
</evidence>
<dbReference type="AlphaFoldDB" id="A0A7G1G329"/>
<evidence type="ECO:0000256" key="1">
    <source>
        <dbReference type="ARBA" id="ARBA00004651"/>
    </source>
</evidence>
<feature type="transmembrane region" description="Helical" evidence="6">
    <location>
        <begin position="114"/>
        <end position="135"/>
    </location>
</feature>
<dbReference type="Gene3D" id="3.30.70.120">
    <property type="match status" value="1"/>
</dbReference>
<evidence type="ECO:0000256" key="4">
    <source>
        <dbReference type="ARBA" id="ARBA00022989"/>
    </source>
</evidence>
<feature type="domain" description="DUF2179" evidence="7">
    <location>
        <begin position="228"/>
        <end position="282"/>
    </location>
</feature>
<comment type="subcellular location">
    <subcellularLocation>
        <location evidence="1">Cell membrane</location>
        <topology evidence="1">Multi-pass membrane protein</topology>
    </subcellularLocation>
</comment>
<reference evidence="8 9" key="1">
    <citation type="submission" date="2018-06" db="EMBL/GenBank/DDBJ databases">
        <title>Genome sequencing of Oceanotoga sp. sy52.</title>
        <authorList>
            <person name="Mori K."/>
        </authorList>
    </citation>
    <scope>NUCLEOTIDE SEQUENCE [LARGE SCALE GENOMIC DNA]</scope>
    <source>
        <strain evidence="9">sy52</strain>
    </source>
</reference>
<feature type="transmembrane region" description="Helical" evidence="6">
    <location>
        <begin position="7"/>
        <end position="27"/>
    </location>
</feature>
<proteinExistence type="predicted"/>
<sequence length="289" mass="31693">MSKKNFLDYTIITFGTFLTALGIVLFLDPFNIVAGGVSGLSIGMKALFGWDLSIQILIYNIVLFLLGFKLLGLGFGVKSIYSSVLLSFFIWIMEHVYSLQNILKTIETTNSIDMVLMASVYGSIISGVGLGLVIWRGATTGGTDIIAMILNKYFHMTVGSGLMIADAIVTMTAFFINPILPMYGLIAIFIVAKTIDGVIDGLSSTRTVLIISDKYDKIKDGIYEKLDRGVTYLKGVGTYTNKEKNVIMLTIFKSEIGELKSLLNEIDSKAFTVILENKEALGYGFKKIS</sequence>
<dbReference type="PANTHER" id="PTHR33545:SF5">
    <property type="entry name" value="UPF0750 MEMBRANE PROTEIN YITT"/>
    <property type="match status" value="1"/>
</dbReference>
<evidence type="ECO:0000256" key="2">
    <source>
        <dbReference type="ARBA" id="ARBA00022475"/>
    </source>
</evidence>
<dbReference type="InterPro" id="IPR051461">
    <property type="entry name" value="UPF0750_membrane"/>
</dbReference>
<dbReference type="PANTHER" id="PTHR33545">
    <property type="entry name" value="UPF0750 MEMBRANE PROTEIN YITT-RELATED"/>
    <property type="match status" value="1"/>
</dbReference>
<protein>
    <submittedName>
        <fullName evidence="8">Membrane protein</fullName>
    </submittedName>
</protein>
<dbReference type="EMBL" id="AP018712">
    <property type="protein sequence ID" value="BBE30365.1"/>
    <property type="molecule type" value="Genomic_DNA"/>
</dbReference>
<dbReference type="CDD" id="cd16380">
    <property type="entry name" value="YitT_C"/>
    <property type="match status" value="1"/>
</dbReference>
<dbReference type="FunCoup" id="A0A7G1G329">
    <property type="interactions" value="62"/>
</dbReference>
<evidence type="ECO:0000256" key="5">
    <source>
        <dbReference type="ARBA" id="ARBA00023136"/>
    </source>
</evidence>
<dbReference type="InterPro" id="IPR015867">
    <property type="entry name" value="N-reg_PII/ATP_PRibTrfase_C"/>
</dbReference>
<organism evidence="8 9">
    <name type="scientific">Tepiditoga spiralis</name>
    <dbReference type="NCBI Taxonomy" id="2108365"/>
    <lineage>
        <taxon>Bacteria</taxon>
        <taxon>Thermotogati</taxon>
        <taxon>Thermotogota</taxon>
        <taxon>Thermotogae</taxon>
        <taxon>Petrotogales</taxon>
        <taxon>Petrotogaceae</taxon>
        <taxon>Tepiditoga</taxon>
    </lineage>
</organism>
<dbReference type="PIRSF" id="PIRSF006483">
    <property type="entry name" value="Membrane_protein_YitT"/>
    <property type="match status" value="1"/>
</dbReference>
<dbReference type="GO" id="GO:0005886">
    <property type="term" value="C:plasma membrane"/>
    <property type="evidence" value="ECO:0007669"/>
    <property type="project" value="UniProtKB-SubCell"/>
</dbReference>
<dbReference type="InterPro" id="IPR019264">
    <property type="entry name" value="DUF2179"/>
</dbReference>
<keyword evidence="2" id="KW-1003">Cell membrane</keyword>
<dbReference type="InterPro" id="IPR003740">
    <property type="entry name" value="YitT"/>
</dbReference>
<dbReference type="Proteomes" id="UP000516361">
    <property type="component" value="Chromosome"/>
</dbReference>
<dbReference type="KEGG" id="ocy:OSSY52_05060"/>
<evidence type="ECO:0000313" key="9">
    <source>
        <dbReference type="Proteomes" id="UP000516361"/>
    </source>
</evidence>
<dbReference type="InParanoid" id="A0A7G1G329"/>
<keyword evidence="5 6" id="KW-0472">Membrane</keyword>
<feature type="transmembrane region" description="Helical" evidence="6">
    <location>
        <begin position="156"/>
        <end position="176"/>
    </location>
</feature>
<keyword evidence="3 6" id="KW-0812">Transmembrane</keyword>
<dbReference type="RefSeq" id="WP_232521266.1">
    <property type="nucleotide sequence ID" value="NZ_AP018712.1"/>
</dbReference>
<dbReference type="Pfam" id="PF10035">
    <property type="entry name" value="DUF2179"/>
    <property type="match status" value="1"/>
</dbReference>
<feature type="transmembrane region" description="Helical" evidence="6">
    <location>
        <begin position="75"/>
        <end position="94"/>
    </location>
</feature>
<evidence type="ECO:0000313" key="8">
    <source>
        <dbReference type="EMBL" id="BBE30365.1"/>
    </source>
</evidence>
<evidence type="ECO:0000259" key="7">
    <source>
        <dbReference type="Pfam" id="PF10035"/>
    </source>
</evidence>
<dbReference type="Pfam" id="PF02588">
    <property type="entry name" value="YitT_membrane"/>
    <property type="match status" value="1"/>
</dbReference>